<dbReference type="OrthoDB" id="116078at2759"/>
<feature type="domain" description="Reverse transcriptase" evidence="3">
    <location>
        <begin position="1"/>
        <end position="67"/>
    </location>
</feature>
<dbReference type="Gene3D" id="3.30.70.270">
    <property type="match status" value="2"/>
</dbReference>
<dbReference type="EMBL" id="MRZV01001164">
    <property type="protein sequence ID" value="PIK40084.1"/>
    <property type="molecule type" value="Genomic_DNA"/>
</dbReference>
<proteinExistence type="predicted"/>
<feature type="region of interest" description="Disordered" evidence="2">
    <location>
        <begin position="332"/>
        <end position="376"/>
    </location>
</feature>
<dbReference type="InterPro" id="IPR043128">
    <property type="entry name" value="Rev_trsase/Diguanyl_cyclase"/>
</dbReference>
<comment type="caution">
    <text evidence="4">The sequence shown here is derived from an EMBL/GenBank/DDBJ whole genome shotgun (WGS) entry which is preliminary data.</text>
</comment>
<dbReference type="CDD" id="cd09274">
    <property type="entry name" value="RNase_HI_RT_Ty3"/>
    <property type="match status" value="1"/>
</dbReference>
<dbReference type="Gene3D" id="3.10.20.370">
    <property type="match status" value="1"/>
</dbReference>
<keyword evidence="5" id="KW-1185">Reference proteome</keyword>
<name>A0A2G8JWF6_STIJA</name>
<dbReference type="InterPro" id="IPR041588">
    <property type="entry name" value="Integrase_H2C2"/>
</dbReference>
<protein>
    <submittedName>
        <fullName evidence="4">Retrovirus-related Pol polyprotein from transposon</fullName>
    </submittedName>
</protein>
<dbReference type="InterPro" id="IPR000477">
    <property type="entry name" value="RT_dom"/>
</dbReference>
<sequence length="521" mass="59957">MERVLRGLQWQTCLLYLDDIIVYGNSFDKAVNRLSEVLTRLREAGLKLSAKKCHLFRTQVTYLGHIVSQDGISPDPRKIESVTEWPTPSSVKHVRSFVGLCSYYRRFIRGFAEICSPLHKLTEKDKKFAWTEECERAFRTLKRSLTTAPVLGYPDETGLFILDTDACDVGIGGVLSQRLEGSSEETVVAYFSKTLSKSERRYCVTRKELLAVVSSVKHFHHYLYGRKFLIRTDHGALRWLTNFRNPEGQVARWLEVLLTYDFDIRHRPGKQHGNADALSRRPCGDCKHCERAEAKEAEQDDDYRIVGCNLEKVYISPFPGVDGDPKLVVENSASTRQRSDLETAPPEVQSVKKAEQAPEDTPEEGANLDSGGRGQKPAWFHRWSDVELREMQIADKDIGPILLWKEVQDSRPDWAQITAGSPTLKNYWNQWDRLDLKEGVLYRRFESSDGMSVLLQLVAPRRIQEEILYSTHNHRLSGHLMTKKTIERIRDTFYWSGYRRHVEKWCRSCDVCAARKGPTRS</sequence>
<dbReference type="Pfam" id="PF17921">
    <property type="entry name" value="Integrase_H2C2"/>
    <property type="match status" value="1"/>
</dbReference>
<dbReference type="AlphaFoldDB" id="A0A2G8JWF6"/>
<dbReference type="FunFam" id="1.10.340.70:FF:000001">
    <property type="entry name" value="Retrovirus-related Pol polyprotein from transposon gypsy-like Protein"/>
    <property type="match status" value="1"/>
</dbReference>
<dbReference type="FunFam" id="3.30.70.270:FF:000020">
    <property type="entry name" value="Transposon Tf2-6 polyprotein-like Protein"/>
    <property type="match status" value="1"/>
</dbReference>
<gene>
    <name evidence="4" type="ORF">BSL78_23066</name>
</gene>
<organism evidence="4 5">
    <name type="scientific">Stichopus japonicus</name>
    <name type="common">Sea cucumber</name>
    <dbReference type="NCBI Taxonomy" id="307972"/>
    <lineage>
        <taxon>Eukaryota</taxon>
        <taxon>Metazoa</taxon>
        <taxon>Echinodermata</taxon>
        <taxon>Eleutherozoa</taxon>
        <taxon>Echinozoa</taxon>
        <taxon>Holothuroidea</taxon>
        <taxon>Aspidochirotacea</taxon>
        <taxon>Aspidochirotida</taxon>
        <taxon>Stichopodidae</taxon>
        <taxon>Apostichopus</taxon>
    </lineage>
</organism>
<dbReference type="InterPro" id="IPR043502">
    <property type="entry name" value="DNA/RNA_pol_sf"/>
</dbReference>
<evidence type="ECO:0000256" key="1">
    <source>
        <dbReference type="ARBA" id="ARBA00023268"/>
    </source>
</evidence>
<dbReference type="FunFam" id="3.30.70.270:FF:000003">
    <property type="entry name" value="Transposon Ty3-G Gag-Pol polyprotein"/>
    <property type="match status" value="1"/>
</dbReference>
<dbReference type="PROSITE" id="PS50878">
    <property type="entry name" value="RT_POL"/>
    <property type="match status" value="1"/>
</dbReference>
<evidence type="ECO:0000256" key="2">
    <source>
        <dbReference type="SAM" id="MobiDB-lite"/>
    </source>
</evidence>
<dbReference type="GO" id="GO:0003824">
    <property type="term" value="F:catalytic activity"/>
    <property type="evidence" value="ECO:0007669"/>
    <property type="project" value="UniProtKB-KW"/>
</dbReference>
<dbReference type="PANTHER" id="PTHR37984:SF5">
    <property type="entry name" value="PROTEIN NYNRIN-LIKE"/>
    <property type="match status" value="1"/>
</dbReference>
<evidence type="ECO:0000259" key="3">
    <source>
        <dbReference type="PROSITE" id="PS50878"/>
    </source>
</evidence>
<dbReference type="SUPFAM" id="SSF56672">
    <property type="entry name" value="DNA/RNA polymerases"/>
    <property type="match status" value="1"/>
</dbReference>
<dbReference type="FunFam" id="3.10.20.370:FF:000001">
    <property type="entry name" value="Retrovirus-related Pol polyprotein from transposon 17.6-like protein"/>
    <property type="match status" value="1"/>
</dbReference>
<keyword evidence="1" id="KW-0511">Multifunctional enzyme</keyword>
<dbReference type="PANTHER" id="PTHR37984">
    <property type="entry name" value="PROTEIN CBG26694"/>
    <property type="match status" value="1"/>
</dbReference>
<reference evidence="4 5" key="1">
    <citation type="journal article" date="2017" name="PLoS Biol.">
        <title>The sea cucumber genome provides insights into morphological evolution and visceral regeneration.</title>
        <authorList>
            <person name="Zhang X."/>
            <person name="Sun L."/>
            <person name="Yuan J."/>
            <person name="Sun Y."/>
            <person name="Gao Y."/>
            <person name="Zhang L."/>
            <person name="Li S."/>
            <person name="Dai H."/>
            <person name="Hamel J.F."/>
            <person name="Liu C."/>
            <person name="Yu Y."/>
            <person name="Liu S."/>
            <person name="Lin W."/>
            <person name="Guo K."/>
            <person name="Jin S."/>
            <person name="Xu P."/>
            <person name="Storey K.B."/>
            <person name="Huan P."/>
            <person name="Zhang T."/>
            <person name="Zhou Y."/>
            <person name="Zhang J."/>
            <person name="Lin C."/>
            <person name="Li X."/>
            <person name="Xing L."/>
            <person name="Huo D."/>
            <person name="Sun M."/>
            <person name="Wang L."/>
            <person name="Mercier A."/>
            <person name="Li F."/>
            <person name="Yang H."/>
            <person name="Xiang J."/>
        </authorList>
    </citation>
    <scope>NUCLEOTIDE SEQUENCE [LARGE SCALE GENOMIC DNA]</scope>
    <source>
        <strain evidence="4">Shaxun</strain>
        <tissue evidence="4">Muscle</tissue>
    </source>
</reference>
<dbReference type="InterPro" id="IPR050951">
    <property type="entry name" value="Retrovirus_Pol_polyprotein"/>
</dbReference>
<evidence type="ECO:0000313" key="5">
    <source>
        <dbReference type="Proteomes" id="UP000230750"/>
    </source>
</evidence>
<dbReference type="Pfam" id="PF00078">
    <property type="entry name" value="RVT_1"/>
    <property type="match status" value="1"/>
</dbReference>
<dbReference type="InterPro" id="IPR041577">
    <property type="entry name" value="RT_RNaseH_2"/>
</dbReference>
<dbReference type="Pfam" id="PF17919">
    <property type="entry name" value="RT_RNaseH_2"/>
    <property type="match status" value="1"/>
</dbReference>
<accession>A0A2G8JWF6</accession>
<evidence type="ECO:0000313" key="4">
    <source>
        <dbReference type="EMBL" id="PIK40084.1"/>
    </source>
</evidence>
<dbReference type="Proteomes" id="UP000230750">
    <property type="component" value="Unassembled WGS sequence"/>
</dbReference>
<dbReference type="Gene3D" id="1.10.340.70">
    <property type="match status" value="1"/>
</dbReference>